<organism evidence="2 3">
    <name type="scientific">Cytophaga hutchinsonii (strain ATCC 33406 / DSM 1761 / CIP 103989 / NBRC 15051 / NCIMB 9469 / D465)</name>
    <dbReference type="NCBI Taxonomy" id="269798"/>
    <lineage>
        <taxon>Bacteria</taxon>
        <taxon>Pseudomonadati</taxon>
        <taxon>Bacteroidota</taxon>
        <taxon>Cytophagia</taxon>
        <taxon>Cytophagales</taxon>
        <taxon>Cytophagaceae</taxon>
        <taxon>Cytophaga</taxon>
    </lineage>
</organism>
<dbReference type="Pfam" id="PF01381">
    <property type="entry name" value="HTH_3"/>
    <property type="match status" value="1"/>
</dbReference>
<accession>A0A6N4SRN4</accession>
<name>A0A6N4SRN4_CYTH3</name>
<dbReference type="OrthoDB" id="1034290at2"/>
<gene>
    <name evidence="2" type="ordered locus">CHU_1708</name>
</gene>
<dbReference type="KEGG" id="chu:CHU_1708"/>
<dbReference type="GO" id="GO:0003677">
    <property type="term" value="F:DNA binding"/>
    <property type="evidence" value="ECO:0007669"/>
    <property type="project" value="InterPro"/>
</dbReference>
<dbReference type="InterPro" id="IPR010982">
    <property type="entry name" value="Lambda_DNA-bd_dom_sf"/>
</dbReference>
<sequence length="231" mass="25182">MEESIVERVLVLIKDYGLTASEFADKIDVQRSSMSHLVSGRNKPSLDFIQKILNNFSDINPTWLIMGTGPMKQLDLFDIKGDVAPTEPIPAEKFKSETAVQPVTELITAEQESAFSEPAKVVYAQTAPAPVALPEPPVQHVALEREEVLIQPQITASVPLIPPVTIPESPVIQPAAAAPVTPQIPPPAAAPTPVIPAETAFFTEKSTQNDKKVVKIVFFYSDNTFETFNPQ</sequence>
<keyword evidence="3" id="KW-1185">Reference proteome</keyword>
<dbReference type="CDD" id="cd00093">
    <property type="entry name" value="HTH_XRE"/>
    <property type="match status" value="1"/>
</dbReference>
<dbReference type="Gene3D" id="1.10.260.40">
    <property type="entry name" value="lambda repressor-like DNA-binding domains"/>
    <property type="match status" value="1"/>
</dbReference>
<dbReference type="EMBL" id="CP000383">
    <property type="protein sequence ID" value="ABG58975.1"/>
    <property type="molecule type" value="Genomic_DNA"/>
</dbReference>
<dbReference type="Proteomes" id="UP000001822">
    <property type="component" value="Chromosome"/>
</dbReference>
<protein>
    <recommendedName>
        <fullName evidence="1">HTH cro/C1-type domain-containing protein</fullName>
    </recommendedName>
</protein>
<reference evidence="2 3" key="1">
    <citation type="journal article" date="2007" name="Appl. Environ. Microbiol.">
        <title>Genome sequence of the cellulolytic gliding bacterium Cytophaga hutchinsonii.</title>
        <authorList>
            <person name="Xie G."/>
            <person name="Bruce D.C."/>
            <person name="Challacombe J.F."/>
            <person name="Chertkov O."/>
            <person name="Detter J.C."/>
            <person name="Gilna P."/>
            <person name="Han C.S."/>
            <person name="Lucas S."/>
            <person name="Misra M."/>
            <person name="Myers G.L."/>
            <person name="Richardson P."/>
            <person name="Tapia R."/>
            <person name="Thayer N."/>
            <person name="Thompson L.S."/>
            <person name="Brettin T.S."/>
            <person name="Henrissat B."/>
            <person name="Wilson D.B."/>
            <person name="McBride M.J."/>
        </authorList>
    </citation>
    <scope>NUCLEOTIDE SEQUENCE [LARGE SCALE GENOMIC DNA]</scope>
    <source>
        <strain evidence="3">ATCC 33406 / DSM 1761 / CIP 103989 / NBRC 15051 / NCIMB 9469 / D465</strain>
    </source>
</reference>
<dbReference type="RefSeq" id="WP_011585092.1">
    <property type="nucleotide sequence ID" value="NC_008255.1"/>
</dbReference>
<evidence type="ECO:0000259" key="1">
    <source>
        <dbReference type="PROSITE" id="PS50943"/>
    </source>
</evidence>
<dbReference type="SUPFAM" id="SSF47413">
    <property type="entry name" value="lambda repressor-like DNA-binding domains"/>
    <property type="match status" value="1"/>
</dbReference>
<dbReference type="PROSITE" id="PS50943">
    <property type="entry name" value="HTH_CROC1"/>
    <property type="match status" value="1"/>
</dbReference>
<proteinExistence type="predicted"/>
<feature type="domain" description="HTH cro/C1-type" evidence="1">
    <location>
        <begin position="9"/>
        <end position="64"/>
    </location>
</feature>
<dbReference type="InterPro" id="IPR001387">
    <property type="entry name" value="Cro/C1-type_HTH"/>
</dbReference>
<evidence type="ECO:0000313" key="3">
    <source>
        <dbReference type="Proteomes" id="UP000001822"/>
    </source>
</evidence>
<dbReference type="SMART" id="SM00530">
    <property type="entry name" value="HTH_XRE"/>
    <property type="match status" value="1"/>
</dbReference>
<dbReference type="AlphaFoldDB" id="A0A6N4SRN4"/>
<dbReference type="SMR" id="A0A6N4SRN4"/>
<evidence type="ECO:0000313" key="2">
    <source>
        <dbReference type="EMBL" id="ABG58975.1"/>
    </source>
</evidence>